<dbReference type="InterPro" id="IPR032710">
    <property type="entry name" value="NTF2-like_dom_sf"/>
</dbReference>
<dbReference type="Proteomes" id="UP000295554">
    <property type="component" value="Unassembled WGS sequence"/>
</dbReference>
<reference evidence="2 3" key="1">
    <citation type="submission" date="2019-03" db="EMBL/GenBank/DDBJ databases">
        <title>Seongchinamella monodicae gen. nov., sp. nov., a novel member of the Gammaproteobacteria isolated from a tidal mudflat of beach.</title>
        <authorList>
            <person name="Yang H.G."/>
            <person name="Kang J.W."/>
            <person name="Lee S.D."/>
        </authorList>
    </citation>
    <scope>NUCLEOTIDE SEQUENCE [LARGE SCALE GENOMIC DNA]</scope>
    <source>
        <strain evidence="2 3">GH4-78</strain>
    </source>
</reference>
<dbReference type="OrthoDB" id="9180262at2"/>
<gene>
    <name evidence="2" type="ORF">E2F43_03640</name>
</gene>
<keyword evidence="3" id="KW-1185">Reference proteome</keyword>
<evidence type="ECO:0000259" key="1">
    <source>
        <dbReference type="Pfam" id="PF13577"/>
    </source>
</evidence>
<feature type="domain" description="SnoaL-like" evidence="1">
    <location>
        <begin position="5"/>
        <end position="132"/>
    </location>
</feature>
<proteinExistence type="predicted"/>
<protein>
    <submittedName>
        <fullName evidence="2">Nuclear transport factor 2 family protein</fullName>
    </submittedName>
</protein>
<organism evidence="2 3">
    <name type="scientific">Seongchinamella unica</name>
    <dbReference type="NCBI Taxonomy" id="2547392"/>
    <lineage>
        <taxon>Bacteria</taxon>
        <taxon>Pseudomonadati</taxon>
        <taxon>Pseudomonadota</taxon>
        <taxon>Gammaproteobacteria</taxon>
        <taxon>Cellvibrionales</taxon>
        <taxon>Halieaceae</taxon>
        <taxon>Seongchinamella</taxon>
    </lineage>
</organism>
<dbReference type="InterPro" id="IPR037401">
    <property type="entry name" value="SnoaL-like"/>
</dbReference>
<accession>A0A4R5LVF8</accession>
<evidence type="ECO:0000313" key="2">
    <source>
        <dbReference type="EMBL" id="TDG15337.1"/>
    </source>
</evidence>
<sequence>MNLTAEQKLEIHELLSRASYAYDTRDTDMLASCFAEDATMSMRIAGGELAGPFVGRDAIMELMAGSMAQQTDVRRHVVSNLFFLAGAAGIRVNSFLTLIATENSQTALLTTGVYQDTVVQDEAGNWRLSARHLDLDNAY</sequence>
<dbReference type="AlphaFoldDB" id="A0A4R5LVF8"/>
<dbReference type="SUPFAM" id="SSF54427">
    <property type="entry name" value="NTF2-like"/>
    <property type="match status" value="1"/>
</dbReference>
<dbReference type="EMBL" id="SMSE01000001">
    <property type="protein sequence ID" value="TDG15337.1"/>
    <property type="molecule type" value="Genomic_DNA"/>
</dbReference>
<dbReference type="RefSeq" id="WP_133209639.1">
    <property type="nucleotide sequence ID" value="NZ_SMSE01000001.1"/>
</dbReference>
<dbReference type="Pfam" id="PF13577">
    <property type="entry name" value="SnoaL_4"/>
    <property type="match status" value="1"/>
</dbReference>
<comment type="caution">
    <text evidence="2">The sequence shown here is derived from an EMBL/GenBank/DDBJ whole genome shotgun (WGS) entry which is preliminary data.</text>
</comment>
<dbReference type="Gene3D" id="3.10.450.50">
    <property type="match status" value="1"/>
</dbReference>
<evidence type="ECO:0000313" key="3">
    <source>
        <dbReference type="Proteomes" id="UP000295554"/>
    </source>
</evidence>
<name>A0A4R5LVF8_9GAMM</name>
<dbReference type="CDD" id="cd00531">
    <property type="entry name" value="NTF2_like"/>
    <property type="match status" value="1"/>
</dbReference>